<keyword evidence="1" id="KW-0812">Transmembrane</keyword>
<name>A0A9N9LGU6_9HELO</name>
<accession>A0A9N9LGU6</accession>
<dbReference type="Proteomes" id="UP000701801">
    <property type="component" value="Unassembled WGS sequence"/>
</dbReference>
<evidence type="ECO:0000313" key="3">
    <source>
        <dbReference type="Proteomes" id="UP000701801"/>
    </source>
</evidence>
<feature type="transmembrane region" description="Helical" evidence="1">
    <location>
        <begin position="47"/>
        <end position="64"/>
    </location>
</feature>
<evidence type="ECO:0000313" key="2">
    <source>
        <dbReference type="EMBL" id="CAG8972895.1"/>
    </source>
</evidence>
<gene>
    <name evidence="2" type="ORF">HYALB_00001315</name>
</gene>
<protein>
    <submittedName>
        <fullName evidence="2">Uncharacterized protein</fullName>
    </submittedName>
</protein>
<keyword evidence="3" id="KW-1185">Reference proteome</keyword>
<dbReference type="OrthoDB" id="4582561at2759"/>
<dbReference type="EMBL" id="CAJVRM010000057">
    <property type="protein sequence ID" value="CAG8972895.1"/>
    <property type="molecule type" value="Genomic_DNA"/>
</dbReference>
<reference evidence="2" key="1">
    <citation type="submission" date="2021-07" db="EMBL/GenBank/DDBJ databases">
        <authorList>
            <person name="Durling M."/>
        </authorList>
    </citation>
    <scope>NUCLEOTIDE SEQUENCE</scope>
</reference>
<comment type="caution">
    <text evidence="2">The sequence shown here is derived from an EMBL/GenBank/DDBJ whole genome shotgun (WGS) entry which is preliminary data.</text>
</comment>
<feature type="transmembrane region" description="Helical" evidence="1">
    <location>
        <begin position="85"/>
        <end position="105"/>
    </location>
</feature>
<sequence length="155" mass="16990">MGDFAPSQIGEEAAALGTTIVSNGEWDKLNITCLSGADILSTREQNFSSVFGAAGSLLVVIYGLKAQLQSTSMLRRNKFSVSLTFVWCFVISLLTIPQLWGVLRLRGIQRVLAGNTKNVYVDDRWSFGQILSVMIFAPVFTGMGFLFIRKGENEG</sequence>
<keyword evidence="1" id="KW-1133">Transmembrane helix</keyword>
<keyword evidence="1" id="KW-0472">Membrane</keyword>
<proteinExistence type="predicted"/>
<organism evidence="2 3">
    <name type="scientific">Hymenoscyphus albidus</name>
    <dbReference type="NCBI Taxonomy" id="595503"/>
    <lineage>
        <taxon>Eukaryota</taxon>
        <taxon>Fungi</taxon>
        <taxon>Dikarya</taxon>
        <taxon>Ascomycota</taxon>
        <taxon>Pezizomycotina</taxon>
        <taxon>Leotiomycetes</taxon>
        <taxon>Helotiales</taxon>
        <taxon>Helotiaceae</taxon>
        <taxon>Hymenoscyphus</taxon>
    </lineage>
</organism>
<dbReference type="AlphaFoldDB" id="A0A9N9LGU6"/>
<feature type="transmembrane region" description="Helical" evidence="1">
    <location>
        <begin position="125"/>
        <end position="148"/>
    </location>
</feature>
<evidence type="ECO:0000256" key="1">
    <source>
        <dbReference type="SAM" id="Phobius"/>
    </source>
</evidence>